<dbReference type="EMBL" id="CSBK01000995">
    <property type="protein sequence ID" value="COY19112.1"/>
    <property type="molecule type" value="Genomic_DNA"/>
</dbReference>
<feature type="region of interest" description="Disordered" evidence="1">
    <location>
        <begin position="1"/>
        <end position="33"/>
    </location>
</feature>
<evidence type="ECO:0000313" key="2">
    <source>
        <dbReference type="EMBL" id="COY19112.1"/>
    </source>
</evidence>
<name>A0A916LB21_MYCTX</name>
<comment type="caution">
    <text evidence="2">The sequence shown here is derived from an EMBL/GenBank/DDBJ whole genome shotgun (WGS) entry which is preliminary data.</text>
</comment>
<gene>
    <name evidence="2" type="ORF">ERS007739_02237</name>
</gene>
<proteinExistence type="predicted"/>
<evidence type="ECO:0000313" key="3">
    <source>
        <dbReference type="Proteomes" id="UP000039021"/>
    </source>
</evidence>
<evidence type="ECO:0000256" key="1">
    <source>
        <dbReference type="SAM" id="MobiDB-lite"/>
    </source>
</evidence>
<protein>
    <submittedName>
        <fullName evidence="2">Uncharacterized protein</fullName>
    </submittedName>
</protein>
<accession>A0A916LB21</accession>
<dbReference type="Proteomes" id="UP000039021">
    <property type="component" value="Unassembled WGS sequence"/>
</dbReference>
<feature type="compositionally biased region" description="Polar residues" evidence="1">
    <location>
        <begin position="8"/>
        <end position="25"/>
    </location>
</feature>
<dbReference type="AlphaFoldDB" id="A0A916LB21"/>
<sequence length="71" mass="7854">MAYRSEGPISSTSTSMTVRFSPSRVSNDRCLSRPLTMTRAPRVRLSATFSAASRQILHRRNSASPSFHSPV</sequence>
<reference evidence="3" key="1">
    <citation type="submission" date="2015-03" db="EMBL/GenBank/DDBJ databases">
        <authorList>
            <consortium name="Pathogen Informatics"/>
        </authorList>
    </citation>
    <scope>NUCLEOTIDE SEQUENCE [LARGE SCALE GENOMIC DNA]</scope>
    <source>
        <strain evidence="3">N09902308</strain>
    </source>
</reference>
<organism evidence="2 3">
    <name type="scientific">Mycobacterium tuberculosis</name>
    <dbReference type="NCBI Taxonomy" id="1773"/>
    <lineage>
        <taxon>Bacteria</taxon>
        <taxon>Bacillati</taxon>
        <taxon>Actinomycetota</taxon>
        <taxon>Actinomycetes</taxon>
        <taxon>Mycobacteriales</taxon>
        <taxon>Mycobacteriaceae</taxon>
        <taxon>Mycobacterium</taxon>
        <taxon>Mycobacterium tuberculosis complex</taxon>
    </lineage>
</organism>